<sequence>MDEQTAVAILARLVGTALPSRFSTEDDLRARQLAQALLGPSSVEATRSQHGLAVVDWDRSALHEVATAGVVASVDAKPFESSEVGRVTAYSAATGQLQGVADVGEALQGQWTWVHVADPTAAELLELAAAVPAAGEALAEDAGGGDRMEDVDGLVVLRYGGVRAVIGGSTVISVSYSLGAGLAGAALRRVASGAALDIAWGLVDAATDAAAQHLRGVEAEVRLIEQGGGADMLGRMGVARRAVLCAWRALQRQRALGGARVAGLLAACAHCEAGLARAHAQYAAGAAVAQARATMRLARVSNRWLLVAAVLLPAQYAAGLFGMNVHVPWKHAEDGHYENNRAWLGILAGMCCIFMAFSVVIVSARIKRLI</sequence>
<accession>A0ACC1LCC0</accession>
<keyword evidence="2" id="KW-1185">Reference proteome</keyword>
<gene>
    <name evidence="1" type="ORF">H4S07_004164</name>
</gene>
<organism evidence="1 2">
    <name type="scientific">Coemansia furcata</name>
    <dbReference type="NCBI Taxonomy" id="417177"/>
    <lineage>
        <taxon>Eukaryota</taxon>
        <taxon>Fungi</taxon>
        <taxon>Fungi incertae sedis</taxon>
        <taxon>Zoopagomycota</taxon>
        <taxon>Kickxellomycotina</taxon>
        <taxon>Kickxellomycetes</taxon>
        <taxon>Kickxellales</taxon>
        <taxon>Kickxellaceae</taxon>
        <taxon>Coemansia</taxon>
    </lineage>
</organism>
<evidence type="ECO:0000313" key="1">
    <source>
        <dbReference type="EMBL" id="KAJ2804733.1"/>
    </source>
</evidence>
<name>A0ACC1LCC0_9FUNG</name>
<reference evidence="1" key="1">
    <citation type="submission" date="2022-07" db="EMBL/GenBank/DDBJ databases">
        <title>Phylogenomic reconstructions and comparative analyses of Kickxellomycotina fungi.</title>
        <authorList>
            <person name="Reynolds N.K."/>
            <person name="Stajich J.E."/>
            <person name="Barry K."/>
            <person name="Grigoriev I.V."/>
            <person name="Crous P."/>
            <person name="Smith M.E."/>
        </authorList>
    </citation>
    <scope>NUCLEOTIDE SEQUENCE</scope>
    <source>
        <strain evidence="1">CBS 102833</strain>
    </source>
</reference>
<proteinExistence type="predicted"/>
<evidence type="ECO:0000313" key="2">
    <source>
        <dbReference type="Proteomes" id="UP001140096"/>
    </source>
</evidence>
<protein>
    <submittedName>
        <fullName evidence="1">Uncharacterized protein</fullName>
    </submittedName>
</protein>
<dbReference type="Proteomes" id="UP001140096">
    <property type="component" value="Unassembled WGS sequence"/>
</dbReference>
<dbReference type="EMBL" id="JANBUP010001592">
    <property type="protein sequence ID" value="KAJ2804733.1"/>
    <property type="molecule type" value="Genomic_DNA"/>
</dbReference>
<comment type="caution">
    <text evidence="1">The sequence shown here is derived from an EMBL/GenBank/DDBJ whole genome shotgun (WGS) entry which is preliminary data.</text>
</comment>